<evidence type="ECO:0000313" key="1">
    <source>
        <dbReference type="EMBL" id="TGY88349.1"/>
    </source>
</evidence>
<dbReference type="EMBL" id="SRXW01000003">
    <property type="protein sequence ID" value="TGY88349.1"/>
    <property type="molecule type" value="Genomic_DNA"/>
</dbReference>
<accession>A0A4V3RXZ3</accession>
<dbReference type="InterPro" id="IPR009218">
    <property type="entry name" value="HD_phosphohydro"/>
</dbReference>
<evidence type="ECO:0000313" key="2">
    <source>
        <dbReference type="Proteomes" id="UP000308054"/>
    </source>
</evidence>
<organism evidence="1 2">
    <name type="scientific">Marinicauda algicola</name>
    <dbReference type="NCBI Taxonomy" id="2029849"/>
    <lineage>
        <taxon>Bacteria</taxon>
        <taxon>Pseudomonadati</taxon>
        <taxon>Pseudomonadota</taxon>
        <taxon>Alphaproteobacteria</taxon>
        <taxon>Maricaulales</taxon>
        <taxon>Maricaulaceae</taxon>
        <taxon>Marinicauda</taxon>
    </lineage>
</organism>
<gene>
    <name evidence="1" type="ORF">E5163_11045</name>
</gene>
<keyword evidence="2" id="KW-1185">Reference proteome</keyword>
<protein>
    <submittedName>
        <fullName evidence="1">N-methyl-D-aspartate receptor NMDAR2C subunit</fullName>
    </submittedName>
</protein>
<dbReference type="PIRSF" id="PIRSF035170">
    <property type="entry name" value="HD_phosphohydro"/>
    <property type="match status" value="1"/>
</dbReference>
<dbReference type="AlphaFoldDB" id="A0A4V3RXZ3"/>
<name>A0A4V3RXZ3_9PROT</name>
<proteinExistence type="predicted"/>
<keyword evidence="1" id="KW-0675">Receptor</keyword>
<dbReference type="PANTHER" id="PTHR21174:SF0">
    <property type="entry name" value="HD PHOSPHOHYDROLASE FAMILY PROTEIN-RELATED"/>
    <property type="match status" value="1"/>
</dbReference>
<dbReference type="Proteomes" id="UP000308054">
    <property type="component" value="Unassembled WGS sequence"/>
</dbReference>
<reference evidence="1 2" key="1">
    <citation type="journal article" date="2017" name="Int. J. Syst. Evol. Microbiol.">
        <title>Marinicauda algicola sp. nov., isolated from a marine red alga Rhodosorus marinus.</title>
        <authorList>
            <person name="Jeong S.E."/>
            <person name="Jeon S.H."/>
            <person name="Chun B.H."/>
            <person name="Kim D.W."/>
            <person name="Jeon C.O."/>
        </authorList>
    </citation>
    <scope>NUCLEOTIDE SEQUENCE [LARGE SCALE GENOMIC DNA]</scope>
    <source>
        <strain evidence="1 2">JCM 31718</strain>
    </source>
</reference>
<dbReference type="PANTHER" id="PTHR21174">
    <property type="match status" value="1"/>
</dbReference>
<dbReference type="RefSeq" id="WP_135996195.1">
    <property type="nucleotide sequence ID" value="NZ_CP071057.1"/>
</dbReference>
<comment type="caution">
    <text evidence="1">The sequence shown here is derived from an EMBL/GenBank/DDBJ whole genome shotgun (WGS) entry which is preliminary data.</text>
</comment>
<dbReference type="SUPFAM" id="SSF109604">
    <property type="entry name" value="HD-domain/PDEase-like"/>
    <property type="match status" value="1"/>
</dbReference>
<sequence length="210" mass="23557">MSASAARLLERWADHLEAAGLTDPGAATGRRIIARYGRPHRVYHGRGHLAFLLGEIERMAGLVGDLARLRFAAWFHDAIYASWRKDNELRSALWAEMALRAMGADAALADRTGALIRATARHGEGGRDGDDDLFLDMDMSILGAAPEVYDRYARQVRLEYFWAPPQAYRKGRRAFLEAVLGRRRIFLTDTYESALGAQARENLRRELSGL</sequence>
<dbReference type="OrthoDB" id="9808993at2"/>